<keyword evidence="3" id="KW-1185">Reference proteome</keyword>
<reference evidence="2" key="1">
    <citation type="submission" date="2020-05" db="UniProtKB">
        <authorList>
            <consortium name="EnsemblMetazoa"/>
        </authorList>
    </citation>
    <scope>IDENTIFICATION</scope>
    <source>
        <strain evidence="2">TTRI</strain>
    </source>
</reference>
<dbReference type="EnsemblMetazoa" id="GAUT019663-RA">
    <property type="protein sequence ID" value="GAUT019663-PA"/>
    <property type="gene ID" value="GAUT019663"/>
</dbReference>
<dbReference type="Proteomes" id="UP000078200">
    <property type="component" value="Unassembled WGS sequence"/>
</dbReference>
<dbReference type="VEuPathDB" id="VectorBase:GAUT019663"/>
<name>A0A1A9UYB8_GLOAU</name>
<evidence type="ECO:0000313" key="2">
    <source>
        <dbReference type="EnsemblMetazoa" id="GAUT019663-PA"/>
    </source>
</evidence>
<accession>A0A1A9UYB8</accession>
<protein>
    <submittedName>
        <fullName evidence="2">Uncharacterized protein</fullName>
    </submittedName>
</protein>
<evidence type="ECO:0000256" key="1">
    <source>
        <dbReference type="SAM" id="MobiDB-lite"/>
    </source>
</evidence>
<sequence length="146" mass="15822">MFLEDKLSEYVAVTVAAEEDGKVTLFACVPNVNADPETRFTCLVTSVICPGMFSCAELTLKRGHTFVEPGTVGGGAGIKELVVYFRIEAEVPFSPVPTKAITKPRAIVPKPAYRKAFANVLGPRKTPKRSSSSEEPPRDASCIYIK</sequence>
<dbReference type="AlphaFoldDB" id="A0A1A9UYB8"/>
<proteinExistence type="predicted"/>
<evidence type="ECO:0000313" key="3">
    <source>
        <dbReference type="Proteomes" id="UP000078200"/>
    </source>
</evidence>
<organism evidence="2 3">
    <name type="scientific">Glossina austeni</name>
    <name type="common">Savannah tsetse fly</name>
    <dbReference type="NCBI Taxonomy" id="7395"/>
    <lineage>
        <taxon>Eukaryota</taxon>
        <taxon>Metazoa</taxon>
        <taxon>Ecdysozoa</taxon>
        <taxon>Arthropoda</taxon>
        <taxon>Hexapoda</taxon>
        <taxon>Insecta</taxon>
        <taxon>Pterygota</taxon>
        <taxon>Neoptera</taxon>
        <taxon>Endopterygota</taxon>
        <taxon>Diptera</taxon>
        <taxon>Brachycera</taxon>
        <taxon>Muscomorpha</taxon>
        <taxon>Hippoboscoidea</taxon>
        <taxon>Glossinidae</taxon>
        <taxon>Glossina</taxon>
    </lineage>
</organism>
<feature type="region of interest" description="Disordered" evidence="1">
    <location>
        <begin position="121"/>
        <end position="146"/>
    </location>
</feature>